<comment type="caution">
    <text evidence="1">The sequence shown here is derived from an EMBL/GenBank/DDBJ whole genome shotgun (WGS) entry which is preliminary data.</text>
</comment>
<proteinExistence type="predicted"/>
<dbReference type="AlphaFoldDB" id="A0A645G5L9"/>
<evidence type="ECO:0000313" key="1">
    <source>
        <dbReference type="EMBL" id="MPN19434.1"/>
    </source>
</evidence>
<protein>
    <submittedName>
        <fullName evidence="1">Uncharacterized protein</fullName>
    </submittedName>
</protein>
<dbReference type="EMBL" id="VSSQ01066993">
    <property type="protein sequence ID" value="MPN19434.1"/>
    <property type="molecule type" value="Genomic_DNA"/>
</dbReference>
<reference evidence="1" key="1">
    <citation type="submission" date="2019-08" db="EMBL/GenBank/DDBJ databases">
        <authorList>
            <person name="Kucharzyk K."/>
            <person name="Murdoch R.W."/>
            <person name="Higgins S."/>
            <person name="Loffler F."/>
        </authorList>
    </citation>
    <scope>NUCLEOTIDE SEQUENCE</scope>
</reference>
<accession>A0A645G5L9</accession>
<organism evidence="1">
    <name type="scientific">bioreactor metagenome</name>
    <dbReference type="NCBI Taxonomy" id="1076179"/>
    <lineage>
        <taxon>unclassified sequences</taxon>
        <taxon>metagenomes</taxon>
        <taxon>ecological metagenomes</taxon>
    </lineage>
</organism>
<name>A0A645G5L9_9ZZZZ</name>
<sequence>MCKLGTQVGIPHLQQFGIVIFREYPQFRFARPVNTAIVKGGEPVQLIDPPCQADVRVQFPILIFVIGGIINVIRRNIIKDTGIFTPQPKFEIYFRSLHHPVRIEGCDIFAPVRPVTQPGIDNGLISFINIVRHG</sequence>
<gene>
    <name evidence="1" type="ORF">SDC9_166803</name>
</gene>